<keyword evidence="4" id="KW-1185">Reference proteome</keyword>
<feature type="transmembrane region" description="Helical" evidence="2">
    <location>
        <begin position="46"/>
        <end position="68"/>
    </location>
</feature>
<dbReference type="RefSeq" id="WP_202877043.1">
    <property type="nucleotide sequence ID" value="NZ_BAAAIL010000001.1"/>
</dbReference>
<accession>A0A543K7Z3</accession>
<feature type="transmembrane region" description="Helical" evidence="2">
    <location>
        <begin position="89"/>
        <end position="122"/>
    </location>
</feature>
<organism evidence="3 4">
    <name type="scientific">Ornithinimicrobium humiphilum</name>
    <dbReference type="NCBI Taxonomy" id="125288"/>
    <lineage>
        <taxon>Bacteria</taxon>
        <taxon>Bacillati</taxon>
        <taxon>Actinomycetota</taxon>
        <taxon>Actinomycetes</taxon>
        <taxon>Micrococcales</taxon>
        <taxon>Ornithinimicrobiaceae</taxon>
        <taxon>Ornithinimicrobium</taxon>
    </lineage>
</organism>
<evidence type="ECO:0000256" key="2">
    <source>
        <dbReference type="SAM" id="Phobius"/>
    </source>
</evidence>
<evidence type="ECO:0000313" key="4">
    <source>
        <dbReference type="Proteomes" id="UP000315133"/>
    </source>
</evidence>
<protein>
    <recommendedName>
        <fullName evidence="5">DUF4190 domain-containing protein</fullName>
    </recommendedName>
</protein>
<feature type="region of interest" description="Disordered" evidence="1">
    <location>
        <begin position="1"/>
        <end position="30"/>
    </location>
</feature>
<feature type="compositionally biased region" description="Pro residues" evidence="1">
    <location>
        <begin position="1"/>
        <end position="10"/>
    </location>
</feature>
<feature type="compositionally biased region" description="Low complexity" evidence="1">
    <location>
        <begin position="11"/>
        <end position="20"/>
    </location>
</feature>
<dbReference type="EMBL" id="VFPU01000002">
    <property type="protein sequence ID" value="TQM91164.1"/>
    <property type="molecule type" value="Genomic_DNA"/>
</dbReference>
<evidence type="ECO:0000256" key="1">
    <source>
        <dbReference type="SAM" id="MobiDB-lite"/>
    </source>
</evidence>
<dbReference type="AlphaFoldDB" id="A0A543K7Z3"/>
<keyword evidence="2" id="KW-1133">Transmembrane helix</keyword>
<sequence length="127" mass="12703">MHRFEPPPLPGQQGQAPGQGSTPGYGLGSQAPWGLPATTAHPRGTLVLILGILSVALAPILGPFAWAMSRTALKEADASALPVSNRAQLQAGLALGIIGTAFLALGILSVMVLLVFAIGVAGAASMG</sequence>
<evidence type="ECO:0000313" key="3">
    <source>
        <dbReference type="EMBL" id="TQM91164.1"/>
    </source>
</evidence>
<gene>
    <name evidence="3" type="ORF">FB476_2894</name>
</gene>
<name>A0A543K7Z3_9MICO</name>
<dbReference type="Proteomes" id="UP000315133">
    <property type="component" value="Unassembled WGS sequence"/>
</dbReference>
<proteinExistence type="predicted"/>
<comment type="caution">
    <text evidence="3">The sequence shown here is derived from an EMBL/GenBank/DDBJ whole genome shotgun (WGS) entry which is preliminary data.</text>
</comment>
<keyword evidence="2" id="KW-0472">Membrane</keyword>
<keyword evidence="2" id="KW-0812">Transmembrane</keyword>
<reference evidence="3 4" key="1">
    <citation type="submission" date="2019-06" db="EMBL/GenBank/DDBJ databases">
        <title>Sequencing the genomes of 1000 actinobacteria strains.</title>
        <authorList>
            <person name="Klenk H.-P."/>
        </authorList>
    </citation>
    <scope>NUCLEOTIDE SEQUENCE [LARGE SCALE GENOMIC DNA]</scope>
    <source>
        <strain evidence="3 4">DSM 12362</strain>
    </source>
</reference>
<evidence type="ECO:0008006" key="5">
    <source>
        <dbReference type="Google" id="ProtNLM"/>
    </source>
</evidence>